<comment type="caution">
    <text evidence="9">Lacks conserved residue(s) required for the propagation of feature annotation.</text>
</comment>
<comment type="caution">
    <text evidence="10">The sequence shown here is derived from an EMBL/GenBank/DDBJ whole genome shotgun (WGS) entry which is preliminary data.</text>
</comment>
<organism evidence="10 11">
    <name type="scientific">Candidatus Wolfebacteria bacterium RIFOXYD1_FULL_48_65</name>
    <dbReference type="NCBI Taxonomy" id="1802561"/>
    <lineage>
        <taxon>Bacteria</taxon>
        <taxon>Candidatus Wolfeibacteriota</taxon>
    </lineage>
</organism>
<evidence type="ECO:0000313" key="10">
    <source>
        <dbReference type="EMBL" id="OGM95331.1"/>
    </source>
</evidence>
<keyword evidence="8 9" id="KW-0472">Membrane</keyword>
<keyword evidence="5 9" id="KW-0653">Protein transport</keyword>
<feature type="transmembrane region" description="Helical" evidence="9">
    <location>
        <begin position="49"/>
        <end position="71"/>
    </location>
</feature>
<evidence type="ECO:0000256" key="9">
    <source>
        <dbReference type="RuleBase" id="RU365087"/>
    </source>
</evidence>
<dbReference type="GO" id="GO:0009306">
    <property type="term" value="P:protein secretion"/>
    <property type="evidence" value="ECO:0007669"/>
    <property type="project" value="UniProtKB-UniRule"/>
</dbReference>
<evidence type="ECO:0000256" key="6">
    <source>
        <dbReference type="ARBA" id="ARBA00022989"/>
    </source>
</evidence>
<comment type="subcellular location">
    <subcellularLocation>
        <location evidence="9">Cell membrane</location>
        <topology evidence="9">Multi-pass membrane protein</topology>
    </subcellularLocation>
    <subcellularLocation>
        <location evidence="1">Membrane</location>
        <topology evidence="1">Multi-pass membrane protein</topology>
    </subcellularLocation>
</comment>
<evidence type="ECO:0000256" key="5">
    <source>
        <dbReference type="ARBA" id="ARBA00022927"/>
    </source>
</evidence>
<evidence type="ECO:0000313" key="11">
    <source>
        <dbReference type="Proteomes" id="UP000179057"/>
    </source>
</evidence>
<evidence type="ECO:0000256" key="8">
    <source>
        <dbReference type="ARBA" id="ARBA00023136"/>
    </source>
</evidence>
<proteinExistence type="inferred from homology"/>
<keyword evidence="4 9" id="KW-0812">Transmembrane</keyword>
<evidence type="ECO:0000256" key="4">
    <source>
        <dbReference type="ARBA" id="ARBA00022692"/>
    </source>
</evidence>
<dbReference type="EMBL" id="MGIV01000008">
    <property type="protein sequence ID" value="OGM95331.1"/>
    <property type="molecule type" value="Genomic_DNA"/>
</dbReference>
<accession>A0A1F8E3B9</accession>
<keyword evidence="6 9" id="KW-1133">Transmembrane helix</keyword>
<evidence type="ECO:0000256" key="2">
    <source>
        <dbReference type="ARBA" id="ARBA00008445"/>
    </source>
</evidence>
<dbReference type="Proteomes" id="UP000179057">
    <property type="component" value="Unassembled WGS sequence"/>
</dbReference>
<evidence type="ECO:0000256" key="7">
    <source>
        <dbReference type="ARBA" id="ARBA00023010"/>
    </source>
</evidence>
<keyword evidence="3 9" id="KW-0813">Transport</keyword>
<dbReference type="NCBIfam" id="TIGR00810">
    <property type="entry name" value="secG"/>
    <property type="match status" value="1"/>
</dbReference>
<gene>
    <name evidence="10" type="ORF">A2610_02470</name>
</gene>
<dbReference type="AlphaFoldDB" id="A0A1F8E3B9"/>
<name>A0A1F8E3B9_9BACT</name>
<dbReference type="InterPro" id="IPR004692">
    <property type="entry name" value="SecG"/>
</dbReference>
<evidence type="ECO:0000256" key="1">
    <source>
        <dbReference type="ARBA" id="ARBA00004141"/>
    </source>
</evidence>
<comment type="similarity">
    <text evidence="2 9">Belongs to the SecG family.</text>
</comment>
<dbReference type="GO" id="GO:0005886">
    <property type="term" value="C:plasma membrane"/>
    <property type="evidence" value="ECO:0007669"/>
    <property type="project" value="UniProtKB-SubCell"/>
</dbReference>
<protein>
    <recommendedName>
        <fullName evidence="9">Protein-export membrane protein SecG</fullName>
    </recommendedName>
</protein>
<dbReference type="Pfam" id="PF03840">
    <property type="entry name" value="SecG"/>
    <property type="match status" value="1"/>
</dbReference>
<reference evidence="10 11" key="1">
    <citation type="journal article" date="2016" name="Nat. Commun.">
        <title>Thousands of microbial genomes shed light on interconnected biogeochemical processes in an aquifer system.</title>
        <authorList>
            <person name="Anantharaman K."/>
            <person name="Brown C.T."/>
            <person name="Hug L.A."/>
            <person name="Sharon I."/>
            <person name="Castelle C.J."/>
            <person name="Probst A.J."/>
            <person name="Thomas B.C."/>
            <person name="Singh A."/>
            <person name="Wilkins M.J."/>
            <person name="Karaoz U."/>
            <person name="Brodie E.L."/>
            <person name="Williams K.H."/>
            <person name="Hubbard S.S."/>
            <person name="Banfield J.F."/>
        </authorList>
    </citation>
    <scope>NUCLEOTIDE SEQUENCE [LARGE SCALE GENOMIC DNA]</scope>
</reference>
<comment type="function">
    <text evidence="9">Involved in protein export. Participates in an early event of protein translocation.</text>
</comment>
<keyword evidence="9" id="KW-1003">Cell membrane</keyword>
<keyword evidence="7 9" id="KW-0811">Translocation</keyword>
<dbReference type="GO" id="GO:0015450">
    <property type="term" value="F:protein-transporting ATPase activity"/>
    <property type="evidence" value="ECO:0007669"/>
    <property type="project" value="UniProtKB-UniRule"/>
</dbReference>
<evidence type="ECO:0000256" key="3">
    <source>
        <dbReference type="ARBA" id="ARBA00022448"/>
    </source>
</evidence>
<sequence length="72" mass="7658">MNYISLSQVILSLVLIILILLQERTSGLSGAFGGGSESGAYQTRRGFERIIFAATIVIAIAFAALSLVTLIK</sequence>